<dbReference type="Proteomes" id="UP000887572">
    <property type="component" value="Unplaced"/>
</dbReference>
<protein>
    <submittedName>
        <fullName evidence="2">Uncharacterized protein</fullName>
    </submittedName>
</protein>
<proteinExistence type="predicted"/>
<name>A0A914HJW4_GLORO</name>
<sequence>MLMDGVATECVQRFIASARRRNKQLTHYKFSTLFIHSSLNGGCPSAELITFGYFLISFSDQKLNIHNRPRKICQKRSEKPYISKLKPESNTCPVISIDRLGVDHKLGDSKNHSSRLSSRLGPAILSAAAAQGLLTLFY</sequence>
<organism evidence="1 2">
    <name type="scientific">Globodera rostochiensis</name>
    <name type="common">Golden nematode worm</name>
    <name type="synonym">Heterodera rostochiensis</name>
    <dbReference type="NCBI Taxonomy" id="31243"/>
    <lineage>
        <taxon>Eukaryota</taxon>
        <taxon>Metazoa</taxon>
        <taxon>Ecdysozoa</taxon>
        <taxon>Nematoda</taxon>
        <taxon>Chromadorea</taxon>
        <taxon>Rhabditida</taxon>
        <taxon>Tylenchina</taxon>
        <taxon>Tylenchomorpha</taxon>
        <taxon>Tylenchoidea</taxon>
        <taxon>Heteroderidae</taxon>
        <taxon>Heteroderinae</taxon>
        <taxon>Globodera</taxon>
    </lineage>
</organism>
<reference evidence="2" key="1">
    <citation type="submission" date="2022-11" db="UniProtKB">
        <authorList>
            <consortium name="WormBaseParasite"/>
        </authorList>
    </citation>
    <scope>IDENTIFICATION</scope>
</reference>
<accession>A0A914HJW4</accession>
<evidence type="ECO:0000313" key="2">
    <source>
        <dbReference type="WBParaSite" id="Gr19_v10_g18.t1"/>
    </source>
</evidence>
<evidence type="ECO:0000313" key="1">
    <source>
        <dbReference type="Proteomes" id="UP000887572"/>
    </source>
</evidence>
<dbReference type="AlphaFoldDB" id="A0A914HJW4"/>
<dbReference type="WBParaSite" id="Gr19_v10_g18.t1">
    <property type="protein sequence ID" value="Gr19_v10_g18.t1"/>
    <property type="gene ID" value="Gr19_v10_g18"/>
</dbReference>
<keyword evidence="1" id="KW-1185">Reference proteome</keyword>